<dbReference type="PANTHER" id="PTHR33527:SF45">
    <property type="entry name" value="RRM DOMAIN-CONTAINING PROTEIN"/>
    <property type="match status" value="1"/>
</dbReference>
<feature type="region of interest" description="Disordered" evidence="1">
    <location>
        <begin position="1"/>
        <end position="45"/>
    </location>
</feature>
<keyword evidence="3" id="KW-1185">Reference proteome</keyword>
<protein>
    <submittedName>
        <fullName evidence="2">Uncharacterized protein</fullName>
    </submittedName>
</protein>
<evidence type="ECO:0000313" key="2">
    <source>
        <dbReference type="EMBL" id="GMJ01195.1"/>
    </source>
</evidence>
<name>A0A9W7MIL5_HIBTR</name>
<dbReference type="PANTHER" id="PTHR33527">
    <property type="entry name" value="OS07G0274300 PROTEIN"/>
    <property type="match status" value="1"/>
</dbReference>
<dbReference type="AlphaFoldDB" id="A0A9W7MIL5"/>
<evidence type="ECO:0000313" key="3">
    <source>
        <dbReference type="Proteomes" id="UP001165190"/>
    </source>
</evidence>
<reference evidence="2" key="1">
    <citation type="submission" date="2023-05" db="EMBL/GenBank/DDBJ databases">
        <title>Genome and transcriptome analyses reveal genes involved in the formation of fine ridges on petal epidermal cells in Hibiscus trionum.</title>
        <authorList>
            <person name="Koshimizu S."/>
            <person name="Masuda S."/>
            <person name="Ishii T."/>
            <person name="Shirasu K."/>
            <person name="Hoshino A."/>
            <person name="Arita M."/>
        </authorList>
    </citation>
    <scope>NUCLEOTIDE SEQUENCE</scope>
    <source>
        <strain evidence="2">Hamamatsu line</strain>
    </source>
</reference>
<dbReference type="OrthoDB" id="1882251at2759"/>
<accession>A0A9W7MIL5</accession>
<comment type="caution">
    <text evidence="2">The sequence shown here is derived from an EMBL/GenBank/DDBJ whole genome shotgun (WGS) entry which is preliminary data.</text>
</comment>
<dbReference type="Proteomes" id="UP001165190">
    <property type="component" value="Unassembled WGS sequence"/>
</dbReference>
<evidence type="ECO:0000256" key="1">
    <source>
        <dbReference type="SAM" id="MobiDB-lite"/>
    </source>
</evidence>
<proteinExistence type="predicted"/>
<dbReference type="EMBL" id="BSYR01000035">
    <property type="protein sequence ID" value="GMJ01195.1"/>
    <property type="molecule type" value="Genomic_DNA"/>
</dbReference>
<sequence length="154" mass="17104">MDESHKALYTGETTPHAGGGGGSGRGKSQPLDPNAKEWSAKTDGAPEEDRCLFVTFSNGHPIADHQIRRFFRLKYGDCLDRVYVHMPGPKEVKETSITTPQFGKVVFKTSCIPMVLTQSGRKEIKFVVDGKPLWCKKFDLSKSQAFKRNSTPSL</sequence>
<organism evidence="2 3">
    <name type="scientific">Hibiscus trionum</name>
    <name type="common">Flower of an hour</name>
    <dbReference type="NCBI Taxonomy" id="183268"/>
    <lineage>
        <taxon>Eukaryota</taxon>
        <taxon>Viridiplantae</taxon>
        <taxon>Streptophyta</taxon>
        <taxon>Embryophyta</taxon>
        <taxon>Tracheophyta</taxon>
        <taxon>Spermatophyta</taxon>
        <taxon>Magnoliopsida</taxon>
        <taxon>eudicotyledons</taxon>
        <taxon>Gunneridae</taxon>
        <taxon>Pentapetalae</taxon>
        <taxon>rosids</taxon>
        <taxon>malvids</taxon>
        <taxon>Malvales</taxon>
        <taxon>Malvaceae</taxon>
        <taxon>Malvoideae</taxon>
        <taxon>Hibiscus</taxon>
    </lineage>
</organism>
<gene>
    <name evidence="2" type="ORF">HRI_003788700</name>
</gene>